<dbReference type="Pfam" id="PF04965">
    <property type="entry name" value="GPW_gp25"/>
    <property type="match status" value="1"/>
</dbReference>
<dbReference type="Gene3D" id="3.10.450.40">
    <property type="match status" value="1"/>
</dbReference>
<organism evidence="2 3">
    <name type="scientific">Streptomyces roseolus</name>
    <dbReference type="NCBI Taxonomy" id="67358"/>
    <lineage>
        <taxon>Bacteria</taxon>
        <taxon>Bacillati</taxon>
        <taxon>Actinomycetota</taxon>
        <taxon>Actinomycetes</taxon>
        <taxon>Kitasatosporales</taxon>
        <taxon>Streptomycetaceae</taxon>
        <taxon>Streptomyces</taxon>
    </lineage>
</organism>
<protein>
    <submittedName>
        <fullName evidence="2">GPW/gp25 family protein</fullName>
    </submittedName>
</protein>
<dbReference type="SUPFAM" id="SSF160719">
    <property type="entry name" value="gpW/gp25-like"/>
    <property type="match status" value="1"/>
</dbReference>
<keyword evidence="3" id="KW-1185">Reference proteome</keyword>
<dbReference type="Proteomes" id="UP001278571">
    <property type="component" value="Unassembled WGS sequence"/>
</dbReference>
<reference evidence="2 3" key="1">
    <citation type="submission" date="2023-10" db="EMBL/GenBank/DDBJ databases">
        <authorList>
            <person name="Wang X.X."/>
        </authorList>
    </citation>
    <scope>NUCLEOTIDE SEQUENCE [LARGE SCALE GENOMIC DNA]</scope>
    <source>
        <strain evidence="2 3">NBRC 12816</strain>
    </source>
</reference>
<dbReference type="InterPro" id="IPR007048">
    <property type="entry name" value="IraD/Gp25-like"/>
</dbReference>
<name>A0ABU4K1L7_9ACTN</name>
<dbReference type="EMBL" id="JAWJZF010000237">
    <property type="protein sequence ID" value="MDX2291654.1"/>
    <property type="molecule type" value="Genomic_DNA"/>
</dbReference>
<evidence type="ECO:0000313" key="3">
    <source>
        <dbReference type="Proteomes" id="UP001278571"/>
    </source>
</evidence>
<evidence type="ECO:0000313" key="2">
    <source>
        <dbReference type="EMBL" id="MDX2291654.1"/>
    </source>
</evidence>
<accession>A0ABU4K1L7</accession>
<evidence type="ECO:0000259" key="1">
    <source>
        <dbReference type="Pfam" id="PF04965"/>
    </source>
</evidence>
<proteinExistence type="predicted"/>
<feature type="domain" description="IraD/Gp25-like" evidence="1">
    <location>
        <begin position="35"/>
        <end position="123"/>
    </location>
</feature>
<sequence>MIGQADPSRTGILGRGWAAPVAVGSLGEIEPAGDADKVRQSILLILRTGRGERVMRPDFGAGLDDFLYEPVSATTAELVRHRVEQALVVWEPRIDAVEVAVSASERDAGRLDVEVRYRIRSSNTFYNLVYPFFLHERARR</sequence>
<comment type="caution">
    <text evidence="2">The sequence shown here is derived from an EMBL/GenBank/DDBJ whole genome shotgun (WGS) entry which is preliminary data.</text>
</comment>
<gene>
    <name evidence="2" type="ORF">R2363_05635</name>
</gene>
<dbReference type="RefSeq" id="WP_319008197.1">
    <property type="nucleotide sequence ID" value="NZ_JAWJZF010000237.1"/>
</dbReference>